<feature type="non-terminal residue" evidence="2">
    <location>
        <position position="1"/>
    </location>
</feature>
<protein>
    <submittedName>
        <fullName evidence="2">Uncharacterized protein</fullName>
    </submittedName>
</protein>
<evidence type="ECO:0000256" key="1">
    <source>
        <dbReference type="SAM" id="MobiDB-lite"/>
    </source>
</evidence>
<evidence type="ECO:0000313" key="3">
    <source>
        <dbReference type="Proteomes" id="UP000574690"/>
    </source>
</evidence>
<sequence length="488" mass="52402">HIVYGSCAELGWATGPQEGAVPACPGRTSSAEGGRGPTSVYDRDGNQVTVPDAIECGAGTLMQSVEYWAYAEGTLVLDRLPKFDKHDQELIEKAQRALVTIGGELGLTAANGSDTRFTPSSAADLTERVKVLIGEAGRDPNWYIEWTGLAAENFKLGFFASVAPTLTNQCQIAAHLHNLYAARGTIIQETRAGSLTIIEDAAAALDETHVVTTNLDPVWQTFQGLGTALSISGGWNPVSGAVGASVQLIGIIGAAFAPESRRTEYAHELEAVMAKIWEHLDRQADDLAERESDYLRGIHSLRDEVFDIHSFNLELYDLTENSATGSGDHGGFKVDIGTVLTLADTCFDCAQIYEQSLLPQFPAITAAEGSLTAEDGIDSEADIKVKEFLEEFFGYVQTACGRFYLAGEQLKAAAEAYAALDAETQAEFDRTMQDWDEPAAPKQARDWADDTDRTAWEDEVSGTGKIGFGTDPTAGYNDSADFGTALNG</sequence>
<dbReference type="AlphaFoldDB" id="A0A850CAZ5"/>
<organism evidence="2 3">
    <name type="scientific">Glycomyces artemisiae</name>
    <dbReference type="NCBI Taxonomy" id="1076443"/>
    <lineage>
        <taxon>Bacteria</taxon>
        <taxon>Bacillati</taxon>
        <taxon>Actinomycetota</taxon>
        <taxon>Actinomycetes</taxon>
        <taxon>Glycomycetales</taxon>
        <taxon>Glycomycetaceae</taxon>
        <taxon>Glycomyces</taxon>
    </lineage>
</organism>
<name>A0A850CAZ5_9ACTN</name>
<dbReference type="Proteomes" id="UP000574690">
    <property type="component" value="Unassembled WGS sequence"/>
</dbReference>
<comment type="caution">
    <text evidence="2">The sequence shown here is derived from an EMBL/GenBank/DDBJ whole genome shotgun (WGS) entry which is preliminary data.</text>
</comment>
<feature type="compositionally biased region" description="Basic and acidic residues" evidence="1">
    <location>
        <begin position="443"/>
        <end position="456"/>
    </location>
</feature>
<gene>
    <name evidence="2" type="ORF">HOQ43_09500</name>
</gene>
<dbReference type="EMBL" id="JABFXE010000397">
    <property type="protein sequence ID" value="NUQ88682.1"/>
    <property type="molecule type" value="Genomic_DNA"/>
</dbReference>
<accession>A0A850CAZ5</accession>
<proteinExistence type="predicted"/>
<reference evidence="2 3" key="1">
    <citation type="submission" date="2020-05" db="EMBL/GenBank/DDBJ databases">
        <title>DNA-SIP metagenomic assembled genomes.</title>
        <authorList>
            <person name="Yu J."/>
        </authorList>
    </citation>
    <scope>NUCLEOTIDE SEQUENCE [LARGE SCALE GENOMIC DNA]</scope>
    <source>
        <strain evidence="2">Bin5.27</strain>
    </source>
</reference>
<evidence type="ECO:0000313" key="2">
    <source>
        <dbReference type="EMBL" id="NUQ88682.1"/>
    </source>
</evidence>
<feature type="region of interest" description="Disordered" evidence="1">
    <location>
        <begin position="437"/>
        <end position="488"/>
    </location>
</feature>